<name>A0A8J2U0P2_9MICO</name>
<sequence>MNSTMMPTSIARLASSSRVATLRRTAVAESLRRLLPIMGPIVPDARERGPQRTASCNGLGTAADGSAWASRP</sequence>
<organism evidence="2 3">
    <name type="scientific">Sediminivirga luteola</name>
    <dbReference type="NCBI Taxonomy" id="1774748"/>
    <lineage>
        <taxon>Bacteria</taxon>
        <taxon>Bacillati</taxon>
        <taxon>Actinomycetota</taxon>
        <taxon>Actinomycetes</taxon>
        <taxon>Micrococcales</taxon>
        <taxon>Brevibacteriaceae</taxon>
        <taxon>Sediminivirga</taxon>
    </lineage>
</organism>
<evidence type="ECO:0000313" key="3">
    <source>
        <dbReference type="Proteomes" id="UP000616114"/>
    </source>
</evidence>
<dbReference type="Proteomes" id="UP000616114">
    <property type="component" value="Unassembled WGS sequence"/>
</dbReference>
<comment type="caution">
    <text evidence="2">The sequence shown here is derived from an EMBL/GenBank/DDBJ whole genome shotgun (WGS) entry which is preliminary data.</text>
</comment>
<feature type="region of interest" description="Disordered" evidence="1">
    <location>
        <begin position="44"/>
        <end position="72"/>
    </location>
</feature>
<reference evidence="2" key="2">
    <citation type="submission" date="2020-09" db="EMBL/GenBank/DDBJ databases">
        <authorList>
            <person name="Sun Q."/>
            <person name="Zhou Y."/>
        </authorList>
    </citation>
    <scope>NUCLEOTIDE SEQUENCE</scope>
    <source>
        <strain evidence="2">CGMCC 1.12785</strain>
    </source>
</reference>
<dbReference type="AlphaFoldDB" id="A0A8J2U0P2"/>
<dbReference type="EMBL" id="BMFY01000017">
    <property type="protein sequence ID" value="GGA25928.1"/>
    <property type="molecule type" value="Genomic_DNA"/>
</dbReference>
<accession>A0A8J2U0P2</accession>
<proteinExistence type="predicted"/>
<reference evidence="2" key="1">
    <citation type="journal article" date="2014" name="Int. J. Syst. Evol. Microbiol.">
        <title>Complete genome sequence of Corynebacterium casei LMG S-19264T (=DSM 44701T), isolated from a smear-ripened cheese.</title>
        <authorList>
            <consortium name="US DOE Joint Genome Institute (JGI-PGF)"/>
            <person name="Walter F."/>
            <person name="Albersmeier A."/>
            <person name="Kalinowski J."/>
            <person name="Ruckert C."/>
        </authorList>
    </citation>
    <scope>NUCLEOTIDE SEQUENCE</scope>
    <source>
        <strain evidence="2">CGMCC 1.12785</strain>
    </source>
</reference>
<evidence type="ECO:0000313" key="2">
    <source>
        <dbReference type="EMBL" id="GGA25928.1"/>
    </source>
</evidence>
<keyword evidence="3" id="KW-1185">Reference proteome</keyword>
<gene>
    <name evidence="2" type="ORF">GCM10011333_31110</name>
</gene>
<evidence type="ECO:0000256" key="1">
    <source>
        <dbReference type="SAM" id="MobiDB-lite"/>
    </source>
</evidence>
<protein>
    <submittedName>
        <fullName evidence="2">Uncharacterized protein</fullName>
    </submittedName>
</protein>